<dbReference type="PANTHER" id="PTHR33096">
    <property type="entry name" value="CXC2 DOMAIN-CONTAINING PROTEIN"/>
    <property type="match status" value="1"/>
</dbReference>
<dbReference type="InterPro" id="IPR040521">
    <property type="entry name" value="KDZ"/>
</dbReference>
<dbReference type="AlphaFoldDB" id="A0A8H7VCS4"/>
<organism evidence="2 3">
    <name type="scientific">Circinella minor</name>
    <dbReference type="NCBI Taxonomy" id="1195481"/>
    <lineage>
        <taxon>Eukaryota</taxon>
        <taxon>Fungi</taxon>
        <taxon>Fungi incertae sedis</taxon>
        <taxon>Mucoromycota</taxon>
        <taxon>Mucoromycotina</taxon>
        <taxon>Mucoromycetes</taxon>
        <taxon>Mucorales</taxon>
        <taxon>Lichtheimiaceae</taxon>
        <taxon>Circinella</taxon>
    </lineage>
</organism>
<name>A0A8H7VCS4_9FUNG</name>
<feature type="compositionally biased region" description="Polar residues" evidence="1">
    <location>
        <begin position="86"/>
        <end position="109"/>
    </location>
</feature>
<dbReference type="PANTHER" id="PTHR33096:SF1">
    <property type="entry name" value="CXC1-LIKE CYSTEINE CLUSTER ASSOCIATED WITH KDZ TRANSPOSASES DOMAIN-CONTAINING PROTEIN"/>
    <property type="match status" value="1"/>
</dbReference>
<dbReference type="Proteomes" id="UP000646827">
    <property type="component" value="Unassembled WGS sequence"/>
</dbReference>
<reference evidence="2 3" key="1">
    <citation type="submission" date="2020-12" db="EMBL/GenBank/DDBJ databases">
        <title>Metabolic potential, ecology and presence of endohyphal bacteria is reflected in genomic diversity of Mucoromycotina.</title>
        <authorList>
            <person name="Muszewska A."/>
            <person name="Okrasinska A."/>
            <person name="Steczkiewicz K."/>
            <person name="Drgas O."/>
            <person name="Orlowska M."/>
            <person name="Perlinska-Lenart U."/>
            <person name="Aleksandrzak-Piekarczyk T."/>
            <person name="Szatraj K."/>
            <person name="Zielenkiewicz U."/>
            <person name="Pilsyk S."/>
            <person name="Malc E."/>
            <person name="Mieczkowski P."/>
            <person name="Kruszewska J.S."/>
            <person name="Biernat P."/>
            <person name="Pawlowska J."/>
        </authorList>
    </citation>
    <scope>NUCLEOTIDE SEQUENCE [LARGE SCALE GENOMIC DNA]</scope>
    <source>
        <strain evidence="2 3">CBS 142.35</strain>
    </source>
</reference>
<dbReference type="Pfam" id="PF18758">
    <property type="entry name" value="KDZ"/>
    <property type="match status" value="2"/>
</dbReference>
<protein>
    <submittedName>
        <fullName evidence="2">Uncharacterized protein</fullName>
    </submittedName>
</protein>
<dbReference type="EMBL" id="JAEPRB010000237">
    <property type="protein sequence ID" value="KAG2218331.1"/>
    <property type="molecule type" value="Genomic_DNA"/>
</dbReference>
<accession>A0A8H7VCS4</accession>
<gene>
    <name evidence="2" type="ORF">INT45_007726</name>
</gene>
<evidence type="ECO:0000313" key="2">
    <source>
        <dbReference type="EMBL" id="KAG2218331.1"/>
    </source>
</evidence>
<sequence length="725" mass="81570">MPFSSVDSKKRRKKNSYGLYRGMRDRVVDDDGNVYTIPAGSHIGTIDYDYLNSLVSNLTPEEPLPPVQQDDDYVDCDVGDEDDNFPLSSPTATTQEQQPSGSNDRINTSFYDSNSKDSVVEHYAQLYPKLAAAYLRGVGWQEPDPRAIRLPDAHPCHCAAPKKYASVLCVFKCVNEDIKYGCIVAIRNIDVEYCDGNCERRSLPLALMEQHMLPTTPSATKTAIHLSVASIVEWLTVEHEDSKVPLPKSIESLVSNQPARLPMPHMWTEVEMDVEMAMTPNGDRMVIAMDGNMSLRRFDRVKSHQSLNDPTIPLVKKYWAADDDIIEKPVKSSDGCESWRALKKPSTRSKIALDVKGVYGATCSHDFPLAFMNIKTLGERMLGSYYNAPMAVSVFHVYGHEAKCQAKYHPYTLAGFGLRDGENLEHLWSYLGGFSSTTRYMSPENRQLVLTLGLDHYASKKFKKIGHTLLQRWKRAMAVCQMREWGKLAHGDPIHVLEHCANMLIMDGRKCVPLCLLYDIAQADLWHNHIGYTRSVALAKAKEAAASKVKKAVEAYKKARTEFLAVAGPNERLDTPGELDPQNVLSPNSKFRETTDILSANDKPFAAFHKRNRALEEMRTLQDEAANVIRYGEEYIETITEGLDKVDIITKDEDEGTKRMMQTKKAYDESIGNFMGIDSLIQNVNEVLDAETNVELLEGREKEDELLDEDEDNEGIINKNNLGLP</sequence>
<proteinExistence type="predicted"/>
<feature type="compositionally biased region" description="Low complexity" evidence="1">
    <location>
        <begin position="715"/>
        <end position="725"/>
    </location>
</feature>
<feature type="compositionally biased region" description="Acidic residues" evidence="1">
    <location>
        <begin position="704"/>
        <end position="714"/>
    </location>
</feature>
<evidence type="ECO:0000256" key="1">
    <source>
        <dbReference type="SAM" id="MobiDB-lite"/>
    </source>
</evidence>
<feature type="region of interest" description="Disordered" evidence="1">
    <location>
        <begin position="699"/>
        <end position="725"/>
    </location>
</feature>
<keyword evidence="3" id="KW-1185">Reference proteome</keyword>
<feature type="region of interest" description="Disordered" evidence="1">
    <location>
        <begin position="57"/>
        <end position="109"/>
    </location>
</feature>
<feature type="compositionally biased region" description="Acidic residues" evidence="1">
    <location>
        <begin position="69"/>
        <end position="84"/>
    </location>
</feature>
<evidence type="ECO:0000313" key="3">
    <source>
        <dbReference type="Proteomes" id="UP000646827"/>
    </source>
</evidence>
<comment type="caution">
    <text evidence="2">The sequence shown here is derived from an EMBL/GenBank/DDBJ whole genome shotgun (WGS) entry which is preliminary data.</text>
</comment>
<dbReference type="OrthoDB" id="2279994at2759"/>